<dbReference type="InterPro" id="IPR052074">
    <property type="entry name" value="NonRcpt_TyrProt_Phosphatase"/>
</dbReference>
<gene>
    <name evidence="4" type="primary">PTN13</name>
</gene>
<feature type="region of interest" description="Disordered" evidence="2">
    <location>
        <begin position="222"/>
        <end position="372"/>
    </location>
</feature>
<name>A0A0S7EZL3_9TELE</name>
<dbReference type="GO" id="GO:0005634">
    <property type="term" value="C:nucleus"/>
    <property type="evidence" value="ECO:0007669"/>
    <property type="project" value="TreeGrafter"/>
</dbReference>
<dbReference type="GO" id="GO:0005737">
    <property type="term" value="C:cytoplasm"/>
    <property type="evidence" value="ECO:0007669"/>
    <property type="project" value="TreeGrafter"/>
</dbReference>
<feature type="region of interest" description="Disordered" evidence="2">
    <location>
        <begin position="633"/>
        <end position="652"/>
    </location>
</feature>
<dbReference type="CDD" id="cd23060">
    <property type="entry name" value="PDZ5_DrPTPN13-like"/>
    <property type="match status" value="1"/>
</dbReference>
<dbReference type="GO" id="GO:0036312">
    <property type="term" value="F:phosphatidylinositol 3-kinase regulatory subunit binding"/>
    <property type="evidence" value="ECO:0007669"/>
    <property type="project" value="TreeGrafter"/>
</dbReference>
<protein>
    <submittedName>
        <fullName evidence="4">PTN13</fullName>
    </submittedName>
</protein>
<dbReference type="AlphaFoldDB" id="A0A0S7EZL3"/>
<feature type="compositionally biased region" description="Polar residues" evidence="2">
    <location>
        <begin position="263"/>
        <end position="285"/>
    </location>
</feature>
<feature type="domain" description="PDZ" evidence="3">
    <location>
        <begin position="370"/>
        <end position="439"/>
    </location>
</feature>
<dbReference type="EMBL" id="GBYX01473388">
    <property type="protein sequence ID" value="JAO08270.1"/>
    <property type="molecule type" value="Transcribed_RNA"/>
</dbReference>
<feature type="compositionally biased region" description="Low complexity" evidence="2">
    <location>
        <begin position="727"/>
        <end position="739"/>
    </location>
</feature>
<feature type="compositionally biased region" description="Basic and acidic residues" evidence="2">
    <location>
        <begin position="247"/>
        <end position="262"/>
    </location>
</feature>
<feature type="domain" description="PDZ" evidence="3">
    <location>
        <begin position="490"/>
        <end position="578"/>
    </location>
</feature>
<dbReference type="Gene3D" id="2.30.42.10">
    <property type="match status" value="6"/>
</dbReference>
<dbReference type="InterPro" id="IPR001478">
    <property type="entry name" value="PDZ"/>
</dbReference>
<dbReference type="EMBL" id="GBYX01473384">
    <property type="protein sequence ID" value="JAO08274.1"/>
    <property type="molecule type" value="Transcribed_RNA"/>
</dbReference>
<evidence type="ECO:0000256" key="2">
    <source>
        <dbReference type="SAM" id="MobiDB-lite"/>
    </source>
</evidence>
<feature type="domain" description="PDZ" evidence="3">
    <location>
        <begin position="871"/>
        <end position="950"/>
    </location>
</feature>
<keyword evidence="1" id="KW-0677">Repeat</keyword>
<dbReference type="SUPFAM" id="SSF50156">
    <property type="entry name" value="PDZ domain-like"/>
    <property type="match status" value="6"/>
</dbReference>
<dbReference type="PANTHER" id="PTHR46900">
    <property type="entry name" value="TYROSINE-PROTEIN PHOSPHATASE NON-RECEPTOR TYPE 13"/>
    <property type="match status" value="1"/>
</dbReference>
<feature type="compositionally biased region" description="Polar residues" evidence="2">
    <location>
        <begin position="441"/>
        <end position="463"/>
    </location>
</feature>
<dbReference type="CDD" id="cd06695">
    <property type="entry name" value="PDZ3_PTPN13_FRMPD2-like"/>
    <property type="match status" value="1"/>
</dbReference>
<feature type="region of interest" description="Disordered" evidence="2">
    <location>
        <begin position="712"/>
        <end position="746"/>
    </location>
</feature>
<dbReference type="FunFam" id="2.30.42.10:FF:000105">
    <property type="entry name" value="Tyrosine-protein phosphatase non-receptor type 13"/>
    <property type="match status" value="1"/>
</dbReference>
<reference evidence="4" key="1">
    <citation type="submission" date="2014-12" db="EMBL/GenBank/DDBJ databases">
        <title>Parallel Evolution in Life History Adaptation Evident in the Tissue-Specific Poeciliopsis prolifica transcriptome.</title>
        <authorList>
            <person name="Jue N.K."/>
            <person name="Foley R.J."/>
            <person name="Obergfell C."/>
            <person name="Reznick D.N."/>
            <person name="O'Neill R.J."/>
            <person name="O'Neill M.J."/>
        </authorList>
    </citation>
    <scope>NUCLEOTIDE SEQUENCE</scope>
</reference>
<feature type="domain" description="PDZ" evidence="3">
    <location>
        <begin position="133"/>
        <end position="219"/>
    </location>
</feature>
<accession>A0A0S7EZL3</accession>
<proteinExistence type="predicted"/>
<feature type="region of interest" description="Disordered" evidence="2">
    <location>
        <begin position="437"/>
        <end position="478"/>
    </location>
</feature>
<evidence type="ECO:0000256" key="1">
    <source>
        <dbReference type="ARBA" id="ARBA00022737"/>
    </source>
</evidence>
<dbReference type="PANTHER" id="PTHR46900:SF1">
    <property type="entry name" value="TYROSINE-PROTEIN PHOSPHATASE NON-RECEPTOR TYPE 13"/>
    <property type="match status" value="1"/>
</dbReference>
<feature type="domain" description="PDZ" evidence="3">
    <location>
        <begin position="1001"/>
        <end position="1081"/>
    </location>
</feature>
<dbReference type="EMBL" id="GBYX01473397">
    <property type="protein sequence ID" value="JAO08261.1"/>
    <property type="molecule type" value="Transcribed_RNA"/>
</dbReference>
<feature type="compositionally biased region" description="Polar residues" evidence="2">
    <location>
        <begin position="38"/>
        <end position="57"/>
    </location>
</feature>
<dbReference type="InterPro" id="IPR036034">
    <property type="entry name" value="PDZ_sf"/>
</dbReference>
<feature type="domain" description="PDZ" evidence="3">
    <location>
        <begin position="773"/>
        <end position="853"/>
    </location>
</feature>
<dbReference type="GO" id="GO:0004725">
    <property type="term" value="F:protein tyrosine phosphatase activity"/>
    <property type="evidence" value="ECO:0007669"/>
    <property type="project" value="TreeGrafter"/>
</dbReference>
<dbReference type="CDD" id="cd06696">
    <property type="entry name" value="PDZ4_PTPN13-like"/>
    <property type="match status" value="1"/>
</dbReference>
<dbReference type="Pfam" id="PF16599">
    <property type="entry name" value="PTN13_u3"/>
    <property type="match status" value="1"/>
</dbReference>
<feature type="compositionally biased region" description="Basic and acidic residues" evidence="2">
    <location>
        <begin position="288"/>
        <end position="300"/>
    </location>
</feature>
<dbReference type="SMART" id="SM00228">
    <property type="entry name" value="PDZ"/>
    <property type="match status" value="6"/>
</dbReference>
<evidence type="ECO:0000313" key="4">
    <source>
        <dbReference type="EMBL" id="JAO08274.1"/>
    </source>
</evidence>
<sequence>MSRSHHNLAQMSESEQNPVLDLLRSSNARLTQPQLNQATSNFQQHQRASSDTDSISHLQDKPLGSVLQNSPSWHLDQSKKESDSSSIEDNGQAYVVGVSMHSSSGAPSTPASANDSLKKKLNELPSLEREITTVNLKKDAKYGLGFQVVGGENSGRANLGTIISSITPGGPADLNGLLKPGDRLISVNDIDLDGYPYDETVNILQSAPDDVTLVVSQPKERLYQDKHSSPFLPQPPKSYFNSPKPAQRSEREVDPSLEEHHGTVSSSLPLQGAGTPTSASSSKINQPPRDRLQQALERVKAAASSETATESREPEPKAVLNQLPPALPPKTRRVKLSVVPPVSEQSDRGDTDMDEETYSNSQEKVKAKKGGSNTTVRHGGIYVKALIPKGAAELDGRIQKGDRVLAVNGKSLEGATHHQAVEVLRDTGQTVHLRLEKGLSPMNSNQAPLTPQPNTRMSANNHTQAKDKEQPPEAKDKPEYSFVTQDNMFEVRLLKNTSGLGFSFSREEHAPDEPNGPSLVRVKKLFPGQPAAESGRIHVGDVILRVNQTSLKGLSQHEVISALRGTGQEVTLLLCRPEKGVLRDLDASALTPKPSPRKVPVTITEPNLSLNRTASPPGTTPKTAVEEALARLNFKSPGRHNSYSDSTDGDEEVEKAFTSSAFEHSLQNWDRSVYQTPGGNSELGRFDSSGQLDGTFHSAFYSPILSKTRLDLSNRSSSSPVEVDMESSPLPLTSSASAPSPDPLPPPLSLPLKFKVPSNAQDIEEVISEAELMISLLKSDKGSLGFTLTKGNDQGCYIHDIVQDPAKADGRLRPGDRMIKVNNTDVSTMNHTEVVSLVRAAPPLVDLVVGRILEAPKFPVEAHLLPDICFRSNQEPLGLVLDGGRDSIYGVLFVKDVIPGSPASKEGSLKPLDLIHYINGAPTQDLTLSESTRLLELSQDDLCLKATRDGMPVSPEHKHVTFLDNIGSKLSSSMNGFPQKNGSRDTEDLARLCPAEEEIITLDLEKPPSGGLGFSLIGGERGIFVKSITPGGVAESSGQLQVGDRLLKVNDDLMTNISHTKAVTTIRKSKGLVHMIVSRPPDQNPNTYLAYLPMNSDKCNGNTDLSEDSGIF</sequence>
<dbReference type="Pfam" id="PF00595">
    <property type="entry name" value="PDZ"/>
    <property type="match status" value="6"/>
</dbReference>
<dbReference type="FunFam" id="2.30.42.10:FF:000084">
    <property type="entry name" value="Tyrosine-protein phosphatase non-receptor type 13"/>
    <property type="match status" value="1"/>
</dbReference>
<evidence type="ECO:0000259" key="3">
    <source>
        <dbReference type="PROSITE" id="PS50106"/>
    </source>
</evidence>
<feature type="compositionally biased region" description="Basic and acidic residues" evidence="2">
    <location>
        <begin position="464"/>
        <end position="478"/>
    </location>
</feature>
<dbReference type="CDD" id="cd06792">
    <property type="entry name" value="PDZ2-PTPN13_FRMPD2-like"/>
    <property type="match status" value="1"/>
</dbReference>
<feature type="region of interest" description="Disordered" evidence="2">
    <location>
        <begin position="38"/>
        <end position="88"/>
    </location>
</feature>
<organism evidence="4">
    <name type="scientific">Poeciliopsis prolifica</name>
    <name type="common">blackstripe livebearer</name>
    <dbReference type="NCBI Taxonomy" id="188132"/>
    <lineage>
        <taxon>Eukaryota</taxon>
        <taxon>Metazoa</taxon>
        <taxon>Chordata</taxon>
        <taxon>Craniata</taxon>
        <taxon>Vertebrata</taxon>
        <taxon>Euteleostomi</taxon>
        <taxon>Actinopterygii</taxon>
        <taxon>Neopterygii</taxon>
        <taxon>Teleostei</taxon>
        <taxon>Neoteleostei</taxon>
        <taxon>Acanthomorphata</taxon>
        <taxon>Ovalentaria</taxon>
        <taxon>Atherinomorphae</taxon>
        <taxon>Cyprinodontiformes</taxon>
        <taxon>Poeciliidae</taxon>
        <taxon>Poeciliinae</taxon>
        <taxon>Poeciliopsis</taxon>
    </lineage>
</organism>
<dbReference type="PROSITE" id="PS50106">
    <property type="entry name" value="PDZ"/>
    <property type="match status" value="6"/>
</dbReference>